<reference evidence="3 4" key="1">
    <citation type="journal article" date="2015" name="Genome Announc.">
        <title>Draft Genome Sequence and Gene Annotation of the Entomopathogenic Fungus Verticillium hemipterigenum.</title>
        <authorList>
            <person name="Horn F."/>
            <person name="Habel A."/>
            <person name="Scharf D.H."/>
            <person name="Dworschak J."/>
            <person name="Brakhage A.A."/>
            <person name="Guthke R."/>
            <person name="Hertweck C."/>
            <person name="Linde J."/>
        </authorList>
    </citation>
    <scope>NUCLEOTIDE SEQUENCE [LARGE SCALE GENOMIC DNA]</scope>
</reference>
<proteinExistence type="predicted"/>
<dbReference type="CDD" id="cd03457">
    <property type="entry name" value="intradiol_dioxygenase_like"/>
    <property type="match status" value="1"/>
</dbReference>
<dbReference type="Gene3D" id="2.60.130.10">
    <property type="entry name" value="Aromatic compound dioxygenase"/>
    <property type="match status" value="1"/>
</dbReference>
<dbReference type="EMBL" id="CDHN01000003">
    <property type="protein sequence ID" value="CEJ90919.1"/>
    <property type="molecule type" value="Genomic_DNA"/>
</dbReference>
<dbReference type="GO" id="GO:0008199">
    <property type="term" value="F:ferric iron binding"/>
    <property type="evidence" value="ECO:0007669"/>
    <property type="project" value="InterPro"/>
</dbReference>
<dbReference type="PANTHER" id="PTHR34315:SF1">
    <property type="entry name" value="INTRADIOL RING-CLEAVAGE DIOXYGENASES DOMAIN-CONTAINING PROTEIN-RELATED"/>
    <property type="match status" value="1"/>
</dbReference>
<dbReference type="AlphaFoldDB" id="A0A0A1T7Y9"/>
<dbReference type="InterPro" id="IPR000627">
    <property type="entry name" value="Intradiol_dOase_C"/>
</dbReference>
<dbReference type="STRING" id="1531966.A0A0A1T7Y9"/>
<evidence type="ECO:0000256" key="1">
    <source>
        <dbReference type="SAM" id="SignalP"/>
    </source>
</evidence>
<evidence type="ECO:0000259" key="2">
    <source>
        <dbReference type="Pfam" id="PF00775"/>
    </source>
</evidence>
<evidence type="ECO:0000313" key="3">
    <source>
        <dbReference type="EMBL" id="CEJ90919.1"/>
    </source>
</evidence>
<dbReference type="HOGENOM" id="CLU_027719_0_1_1"/>
<feature type="signal peptide" evidence="1">
    <location>
        <begin position="1"/>
        <end position="19"/>
    </location>
</feature>
<dbReference type="Proteomes" id="UP000039046">
    <property type="component" value="Unassembled WGS sequence"/>
</dbReference>
<accession>A0A0A1T7Y9</accession>
<keyword evidence="4" id="KW-1185">Reference proteome</keyword>
<feature type="chain" id="PRO_5001978991" description="Intradiol ring-cleavage dioxygenases domain-containing protein" evidence="1">
    <location>
        <begin position="20"/>
        <end position="327"/>
    </location>
</feature>
<keyword evidence="1" id="KW-0732">Signal</keyword>
<feature type="domain" description="Intradiol ring-cleavage dioxygenases" evidence="2">
    <location>
        <begin position="105"/>
        <end position="208"/>
    </location>
</feature>
<dbReference type="PANTHER" id="PTHR34315">
    <property type="match status" value="1"/>
</dbReference>
<dbReference type="OrthoDB" id="121380at2759"/>
<protein>
    <recommendedName>
        <fullName evidence="2">Intradiol ring-cleavage dioxygenases domain-containing protein</fullName>
    </recommendedName>
</protein>
<organism evidence="3 4">
    <name type="scientific">[Torrubiella] hemipterigena</name>
    <dbReference type="NCBI Taxonomy" id="1531966"/>
    <lineage>
        <taxon>Eukaryota</taxon>
        <taxon>Fungi</taxon>
        <taxon>Dikarya</taxon>
        <taxon>Ascomycota</taxon>
        <taxon>Pezizomycotina</taxon>
        <taxon>Sordariomycetes</taxon>
        <taxon>Hypocreomycetidae</taxon>
        <taxon>Hypocreales</taxon>
        <taxon>Clavicipitaceae</taxon>
        <taxon>Clavicipitaceae incertae sedis</taxon>
        <taxon>'Torrubiella' clade</taxon>
    </lineage>
</organism>
<dbReference type="Pfam" id="PF00775">
    <property type="entry name" value="Dioxygenase_C"/>
    <property type="match status" value="1"/>
</dbReference>
<dbReference type="GO" id="GO:0016702">
    <property type="term" value="F:oxidoreductase activity, acting on single donors with incorporation of molecular oxygen, incorporation of two atoms of oxygen"/>
    <property type="evidence" value="ECO:0007669"/>
    <property type="project" value="InterPro"/>
</dbReference>
<dbReference type="SUPFAM" id="SSF49482">
    <property type="entry name" value="Aromatic compound dioxygenase"/>
    <property type="match status" value="1"/>
</dbReference>
<sequence>MFWSSAVSLLAVHASLVAGHPGGNHEHELAVRREHLQNSRSNLSHCAKSLEARGITKRSIERRVAVARSLEGEVSANVYPNQHAVDISAFASNASCALSPEEILGPYYVAGEYVREDVREHQVGVPLTLDIQFIDSSTCEPVAGKYIELWGANSTGVYGGVVAPENGNGNGDPGNLKNSWLRGVQKSDEDGVVQFRTIFPGHYIGRTNHLHVLVHPDAKPFPNGTILSTTASFVGQLYFPQELANRVEKRAPYNTNKQPVTSNSKDEFLQGDLAQGGNPIIDYKLVTNDISGGVIGWLAYGIDVEKEETVQPIHTFNAREAEETQAY</sequence>
<dbReference type="InterPro" id="IPR015889">
    <property type="entry name" value="Intradiol_dOase_core"/>
</dbReference>
<gene>
    <name evidence="3" type="ORF">VHEMI06670</name>
</gene>
<name>A0A0A1T7Y9_9HYPO</name>
<evidence type="ECO:0000313" key="4">
    <source>
        <dbReference type="Proteomes" id="UP000039046"/>
    </source>
</evidence>